<evidence type="ECO:0000256" key="1">
    <source>
        <dbReference type="SAM" id="MobiDB-lite"/>
    </source>
</evidence>
<feature type="compositionally biased region" description="Basic and acidic residues" evidence="1">
    <location>
        <begin position="1"/>
        <end position="15"/>
    </location>
</feature>
<sequence>MHVVECRDRQHERGRAGASGKTVEEAARRCGRSRFLSGAQCACDKSRYSPPVKTPPPGSLPAAFSCQRFSEQDARRLARAQVSYRLLIRIGIYMWCMPILTTGRARLAVAQ</sequence>
<dbReference type="AlphaFoldDB" id="A0A3E1KG17"/>
<dbReference type="Proteomes" id="UP000259570">
    <property type="component" value="Unassembled WGS sequence"/>
</dbReference>
<gene>
    <name evidence="2" type="ORF">DZD52_16290</name>
</gene>
<reference evidence="2 3" key="1">
    <citation type="submission" date="2018-08" db="EMBL/GenBank/DDBJ databases">
        <title>Genome sequencing of X. nasturtii WHRI 8984.</title>
        <authorList>
            <person name="Studholme D.J."/>
            <person name="Mchugh J."/>
            <person name="Vicente J."/>
        </authorList>
    </citation>
    <scope>NUCLEOTIDE SEQUENCE [LARGE SCALE GENOMIC DNA]</scope>
    <source>
        <strain evidence="2 3">WHRI 8984</strain>
    </source>
</reference>
<organism evidence="2 3">
    <name type="scientific">Xanthomonas nasturtii</name>
    <dbReference type="NCBI Taxonomy" id="1843581"/>
    <lineage>
        <taxon>Bacteria</taxon>
        <taxon>Pseudomonadati</taxon>
        <taxon>Pseudomonadota</taxon>
        <taxon>Gammaproteobacteria</taxon>
        <taxon>Lysobacterales</taxon>
        <taxon>Lysobacteraceae</taxon>
        <taxon>Xanthomonas</taxon>
    </lineage>
</organism>
<name>A0A3E1KG17_9XANT</name>
<accession>A0A3E1KG17</accession>
<comment type="caution">
    <text evidence="2">The sequence shown here is derived from an EMBL/GenBank/DDBJ whole genome shotgun (WGS) entry which is preliminary data.</text>
</comment>
<protein>
    <submittedName>
        <fullName evidence="2">Uncharacterized protein</fullName>
    </submittedName>
</protein>
<evidence type="ECO:0000313" key="3">
    <source>
        <dbReference type="Proteomes" id="UP000259570"/>
    </source>
</evidence>
<dbReference type="EMBL" id="QUZM01000038">
    <property type="protein sequence ID" value="RFF37548.1"/>
    <property type="molecule type" value="Genomic_DNA"/>
</dbReference>
<feature type="region of interest" description="Disordered" evidence="1">
    <location>
        <begin position="1"/>
        <end position="22"/>
    </location>
</feature>
<proteinExistence type="predicted"/>
<evidence type="ECO:0000313" key="2">
    <source>
        <dbReference type="EMBL" id="RFF37548.1"/>
    </source>
</evidence>